<organism evidence="4 5">
    <name type="scientific">Linum tenue</name>
    <dbReference type="NCBI Taxonomy" id="586396"/>
    <lineage>
        <taxon>Eukaryota</taxon>
        <taxon>Viridiplantae</taxon>
        <taxon>Streptophyta</taxon>
        <taxon>Embryophyta</taxon>
        <taxon>Tracheophyta</taxon>
        <taxon>Spermatophyta</taxon>
        <taxon>Magnoliopsida</taxon>
        <taxon>eudicotyledons</taxon>
        <taxon>Gunneridae</taxon>
        <taxon>Pentapetalae</taxon>
        <taxon>rosids</taxon>
        <taxon>fabids</taxon>
        <taxon>Malpighiales</taxon>
        <taxon>Linaceae</taxon>
        <taxon>Linum</taxon>
    </lineage>
</organism>
<dbReference type="Pfam" id="PF26138">
    <property type="entry name" value="DUF8040"/>
    <property type="match status" value="1"/>
</dbReference>
<evidence type="ECO:0000313" key="4">
    <source>
        <dbReference type="EMBL" id="CAI0462708.1"/>
    </source>
</evidence>
<proteinExistence type="predicted"/>
<feature type="domain" description="Myb/SANT-like" evidence="2">
    <location>
        <begin position="465"/>
        <end position="560"/>
    </location>
</feature>
<feature type="domain" description="Myb/SANT-like" evidence="2">
    <location>
        <begin position="264"/>
        <end position="358"/>
    </location>
</feature>
<dbReference type="InterPro" id="IPR024752">
    <property type="entry name" value="Myb/SANT-like_dom"/>
</dbReference>
<dbReference type="InterPro" id="IPR058353">
    <property type="entry name" value="DUF8040"/>
</dbReference>
<feature type="region of interest" description="Disordered" evidence="1">
    <location>
        <begin position="430"/>
        <end position="459"/>
    </location>
</feature>
<accession>A0AAV0NVT5</accession>
<dbReference type="PANTHER" id="PTHR46929">
    <property type="entry name" value="EXPRESSED PROTEIN"/>
    <property type="match status" value="1"/>
</dbReference>
<reference evidence="4" key="1">
    <citation type="submission" date="2022-08" db="EMBL/GenBank/DDBJ databases">
        <authorList>
            <person name="Gutierrez-Valencia J."/>
        </authorList>
    </citation>
    <scope>NUCLEOTIDE SEQUENCE</scope>
</reference>
<evidence type="ECO:0000259" key="2">
    <source>
        <dbReference type="Pfam" id="PF12776"/>
    </source>
</evidence>
<dbReference type="AlphaFoldDB" id="A0AAV0NVT5"/>
<dbReference type="Proteomes" id="UP001154282">
    <property type="component" value="Unassembled WGS sequence"/>
</dbReference>
<keyword evidence="5" id="KW-1185">Reference proteome</keyword>
<evidence type="ECO:0000259" key="3">
    <source>
        <dbReference type="Pfam" id="PF26138"/>
    </source>
</evidence>
<feature type="compositionally biased region" description="Polar residues" evidence="1">
    <location>
        <begin position="650"/>
        <end position="667"/>
    </location>
</feature>
<dbReference type="PANTHER" id="PTHR46929:SF4">
    <property type="entry name" value="MYB_SANT-LIKE DOMAIN-CONTAINING PROTEIN"/>
    <property type="match status" value="1"/>
</dbReference>
<evidence type="ECO:0000313" key="5">
    <source>
        <dbReference type="Proteomes" id="UP001154282"/>
    </source>
</evidence>
<dbReference type="EMBL" id="CAMGYJ010000008">
    <property type="protein sequence ID" value="CAI0462708.1"/>
    <property type="molecule type" value="Genomic_DNA"/>
</dbReference>
<evidence type="ECO:0000256" key="1">
    <source>
        <dbReference type="SAM" id="MobiDB-lite"/>
    </source>
</evidence>
<evidence type="ECO:0008006" key="6">
    <source>
        <dbReference type="Google" id="ProtNLM"/>
    </source>
</evidence>
<dbReference type="Pfam" id="PF12776">
    <property type="entry name" value="Myb_DNA-bind_3"/>
    <property type="match status" value="2"/>
</dbReference>
<sequence>MDREAQGSNEVEKSLSDEDIMSHDLEDILDIHGTELDSWRSIMENWQRQRNMCVVQLICYVVYTLHLLNNHMRVETTLSQPLVLREAKRKILMKDLRDHEATCRATLRMGIDAFDIFCQKLRLTGVLKDYNRATVEEQVARFFAILSQTGGKYRNLALYYHRSIGTISYHFHNVLRAVISLAPEFLSQPNAATPVPSKIKDNHRFFPYFKFTYVLAGWEGTASDSRIIKNAFARPHGLVIPEGKMMPKKGKEVADGPTRENVVWTEEMDNELLDCVLTEQRKGNRQEGQFTTHALTNVVYALRTKFPSIRLDKDKVKNRQRTLKKHFADVKDLFHNMSGFAWNPETKLFEAEREVWERLCEEKPNAKQWIRKPINNYDKLFELYGEHRAMGNGASSAFERLDTWNMQNPTSDINLVDLSENPEDADDEGANVFTPTSMHTFSSEGKKMPKKGKEVADGPTRENVHWTEEMDNELLDCLLTEQRKGNRQEGQLTAHALTNVVYALLTKFPNIRLDKDKVKNRQKTFKKHFADVKDLFHNMSGFAWNPETKLFEAEREVWERLCEEKPNAKQWIRKPINNYDKLFELYGEHKAMGNGGASAFEKLDRWNMRAPTSDINLADLPENLEDVDDEVTTTFTPTGTHAFSPEGMPTISSERSPSINSQGTSSRGIKRKAPMGNLMLDKIDEMRTNIASMVQAIEQGNLIAERSARALEKGNEIKENSLMILEHQKAHVYKEAEIYAELIRLNVPQHKVMLAYRNFARSPENTRLLFGLPEDRRLQFVEMALLWSTNM</sequence>
<feature type="compositionally biased region" description="Polar residues" evidence="1">
    <location>
        <begin position="433"/>
        <end position="443"/>
    </location>
</feature>
<feature type="compositionally biased region" description="Basic and acidic residues" evidence="1">
    <location>
        <begin position="444"/>
        <end position="459"/>
    </location>
</feature>
<gene>
    <name evidence="4" type="ORF">LITE_LOCUS35475</name>
</gene>
<feature type="domain" description="DUF8040" evidence="3">
    <location>
        <begin position="94"/>
        <end position="179"/>
    </location>
</feature>
<comment type="caution">
    <text evidence="4">The sequence shown here is derived from an EMBL/GenBank/DDBJ whole genome shotgun (WGS) entry which is preliminary data.</text>
</comment>
<protein>
    <recommendedName>
        <fullName evidence="6">Myb/SANT-like domain-containing protein</fullName>
    </recommendedName>
</protein>
<name>A0AAV0NVT5_9ROSI</name>
<feature type="region of interest" description="Disordered" evidence="1">
    <location>
        <begin position="635"/>
        <end position="670"/>
    </location>
</feature>